<sequence>LFTPSYWKSDIRMKIERADESEGEKGRIIYINPYFPGNGSLYFYEYRFKKELKDIKPEIIFIHEEPWSLSALQTVYFSSIFKPRILFYTNQNIYKRYPFPFNQIQKYMFSSAAEGVAVSMECETVLRRHGFNKNITLLPFAADTAVFCRKESNKLRGQMGLKGFIYGYIGRLTREKGLLTLLEASYILKNDKSINKEDFKILIVGDGYLKNEMNMFISKRGLEDIVIIHPSVPHNSVSEYLNCIDTFILPSMTTTRWKEQFGRVIIESLSCGVPVIGSDSGAIPELISDTGGGIIFPQGNAEVLSEKMSQIMNNHDLRFQVIEKGERSVRERYSIKAVAQQLYQILA</sequence>
<dbReference type="InterPro" id="IPR001296">
    <property type="entry name" value="Glyco_trans_1"/>
</dbReference>
<gene>
    <name evidence="2" type="ORF">A3A48_00255</name>
</gene>
<feature type="domain" description="Glycosyl transferase family 1" evidence="1">
    <location>
        <begin position="162"/>
        <end position="326"/>
    </location>
</feature>
<proteinExistence type="predicted"/>
<dbReference type="Pfam" id="PF00534">
    <property type="entry name" value="Glycos_transf_1"/>
    <property type="match status" value="1"/>
</dbReference>
<dbReference type="Gene3D" id="3.40.50.2000">
    <property type="entry name" value="Glycogen Phosphorylase B"/>
    <property type="match status" value="2"/>
</dbReference>
<protein>
    <recommendedName>
        <fullName evidence="1">Glycosyl transferase family 1 domain-containing protein</fullName>
    </recommendedName>
</protein>
<organism evidence="2 3">
    <name type="scientific">Candidatus Curtissbacteria bacterium RIFCSPLOWO2_01_FULL_37_9</name>
    <dbReference type="NCBI Taxonomy" id="1797724"/>
    <lineage>
        <taxon>Bacteria</taxon>
        <taxon>Candidatus Curtissiibacteriota</taxon>
    </lineage>
</organism>
<accession>A0A1F5GRS8</accession>
<dbReference type="SUPFAM" id="SSF53756">
    <property type="entry name" value="UDP-Glycosyltransferase/glycogen phosphorylase"/>
    <property type="match status" value="1"/>
</dbReference>
<dbReference type="PANTHER" id="PTHR45947:SF15">
    <property type="entry name" value="TEICHURONIC ACID BIOSYNTHESIS GLYCOSYLTRANSFERASE TUAC-RELATED"/>
    <property type="match status" value="1"/>
</dbReference>
<dbReference type="Proteomes" id="UP000178336">
    <property type="component" value="Unassembled WGS sequence"/>
</dbReference>
<evidence type="ECO:0000313" key="2">
    <source>
        <dbReference type="EMBL" id="OGD94586.1"/>
    </source>
</evidence>
<name>A0A1F5GRS8_9BACT</name>
<feature type="non-terminal residue" evidence="2">
    <location>
        <position position="1"/>
    </location>
</feature>
<dbReference type="STRING" id="1797724.A3A48_00255"/>
<comment type="caution">
    <text evidence="2">The sequence shown here is derived from an EMBL/GenBank/DDBJ whole genome shotgun (WGS) entry which is preliminary data.</text>
</comment>
<dbReference type="EMBL" id="MFBN01000045">
    <property type="protein sequence ID" value="OGD94586.1"/>
    <property type="molecule type" value="Genomic_DNA"/>
</dbReference>
<reference evidence="2 3" key="1">
    <citation type="journal article" date="2016" name="Nat. Commun.">
        <title>Thousands of microbial genomes shed light on interconnected biogeochemical processes in an aquifer system.</title>
        <authorList>
            <person name="Anantharaman K."/>
            <person name="Brown C.T."/>
            <person name="Hug L.A."/>
            <person name="Sharon I."/>
            <person name="Castelle C.J."/>
            <person name="Probst A.J."/>
            <person name="Thomas B.C."/>
            <person name="Singh A."/>
            <person name="Wilkins M.J."/>
            <person name="Karaoz U."/>
            <person name="Brodie E.L."/>
            <person name="Williams K.H."/>
            <person name="Hubbard S.S."/>
            <person name="Banfield J.F."/>
        </authorList>
    </citation>
    <scope>NUCLEOTIDE SEQUENCE [LARGE SCALE GENOMIC DNA]</scope>
</reference>
<dbReference type="InterPro" id="IPR050194">
    <property type="entry name" value="Glycosyltransferase_grp1"/>
</dbReference>
<dbReference type="PANTHER" id="PTHR45947">
    <property type="entry name" value="SULFOQUINOVOSYL TRANSFERASE SQD2"/>
    <property type="match status" value="1"/>
</dbReference>
<evidence type="ECO:0000313" key="3">
    <source>
        <dbReference type="Proteomes" id="UP000178336"/>
    </source>
</evidence>
<dbReference type="AlphaFoldDB" id="A0A1F5GRS8"/>
<dbReference type="CDD" id="cd03801">
    <property type="entry name" value="GT4_PimA-like"/>
    <property type="match status" value="1"/>
</dbReference>
<evidence type="ECO:0000259" key="1">
    <source>
        <dbReference type="Pfam" id="PF00534"/>
    </source>
</evidence>
<dbReference type="GO" id="GO:0016757">
    <property type="term" value="F:glycosyltransferase activity"/>
    <property type="evidence" value="ECO:0007669"/>
    <property type="project" value="InterPro"/>
</dbReference>